<dbReference type="Proteomes" id="UP000041254">
    <property type="component" value="Unassembled WGS sequence"/>
</dbReference>
<evidence type="ECO:0000313" key="4">
    <source>
        <dbReference type="Proteomes" id="UP000041254"/>
    </source>
</evidence>
<feature type="compositionally biased region" description="Polar residues" evidence="1">
    <location>
        <begin position="104"/>
        <end position="135"/>
    </location>
</feature>
<dbReference type="VEuPathDB" id="CryptoDB:Vbra_15646"/>
<feature type="compositionally biased region" description="Basic and acidic residues" evidence="1">
    <location>
        <begin position="1221"/>
        <end position="1236"/>
    </location>
</feature>
<evidence type="ECO:0000313" key="3">
    <source>
        <dbReference type="EMBL" id="CEM14128.1"/>
    </source>
</evidence>
<feature type="compositionally biased region" description="Polar residues" evidence="1">
    <location>
        <begin position="962"/>
        <end position="972"/>
    </location>
</feature>
<accession>A0A0G4FK25</accession>
<feature type="compositionally biased region" description="Basic residues" evidence="1">
    <location>
        <begin position="1127"/>
        <end position="1144"/>
    </location>
</feature>
<dbReference type="Gene3D" id="1.10.8.270">
    <property type="entry name" value="putative rabgap domain of human tbc1 domain family member 14 like domains"/>
    <property type="match status" value="1"/>
</dbReference>
<feature type="domain" description="Rab-GAP TBC" evidence="2">
    <location>
        <begin position="447"/>
        <end position="634"/>
    </location>
</feature>
<feature type="region of interest" description="Disordered" evidence="1">
    <location>
        <begin position="713"/>
        <end position="818"/>
    </location>
</feature>
<feature type="compositionally biased region" description="Low complexity" evidence="1">
    <location>
        <begin position="375"/>
        <end position="391"/>
    </location>
</feature>
<feature type="region of interest" description="Disordered" evidence="1">
    <location>
        <begin position="48"/>
        <end position="249"/>
    </location>
</feature>
<feature type="compositionally biased region" description="Low complexity" evidence="1">
    <location>
        <begin position="146"/>
        <end position="160"/>
    </location>
</feature>
<feature type="compositionally biased region" description="Basic and acidic residues" evidence="1">
    <location>
        <begin position="62"/>
        <end position="72"/>
    </location>
</feature>
<dbReference type="InterPro" id="IPR000195">
    <property type="entry name" value="Rab-GAP-TBC_dom"/>
</dbReference>
<feature type="compositionally biased region" description="Polar residues" evidence="1">
    <location>
        <begin position="1043"/>
        <end position="1059"/>
    </location>
</feature>
<feature type="region of interest" description="Disordered" evidence="1">
    <location>
        <begin position="1043"/>
        <end position="1085"/>
    </location>
</feature>
<feature type="region of interest" description="Disordered" evidence="1">
    <location>
        <begin position="1"/>
        <end position="28"/>
    </location>
</feature>
<dbReference type="SUPFAM" id="SSF47923">
    <property type="entry name" value="Ypt/Rab-GAP domain of gyp1p"/>
    <property type="match status" value="2"/>
</dbReference>
<dbReference type="GO" id="GO:0005096">
    <property type="term" value="F:GTPase activator activity"/>
    <property type="evidence" value="ECO:0007669"/>
    <property type="project" value="TreeGrafter"/>
</dbReference>
<dbReference type="STRING" id="1169540.A0A0G4FK25"/>
<dbReference type="Pfam" id="PF00566">
    <property type="entry name" value="RabGAP-TBC"/>
    <property type="match status" value="1"/>
</dbReference>
<dbReference type="EMBL" id="CDMY01000454">
    <property type="protein sequence ID" value="CEM14128.1"/>
    <property type="molecule type" value="Genomic_DNA"/>
</dbReference>
<reference evidence="3 4" key="1">
    <citation type="submission" date="2014-11" db="EMBL/GenBank/DDBJ databases">
        <authorList>
            <person name="Zhu J."/>
            <person name="Qi W."/>
            <person name="Song R."/>
        </authorList>
    </citation>
    <scope>NUCLEOTIDE SEQUENCE [LARGE SCALE GENOMIC DNA]</scope>
</reference>
<sequence>MGNNNSTTGGRPSAGGPHRRPGSSNTATLVSLSHLGIDTLCLTQDWERRYGSDTPESSQSPREAREANRDETTQPVASEWHDVDKDANVTPAAAFEPIPVPLSSAHSASNTAQTAFVSQRTTDRVQSLSGSSPVDSPQKPMHDSDATQQTATNAAAAAAAFRSSRAVGEVTQRRPRSTGTDESDEADGGTPSPPAATSPSMRLSLPPLRSIPSSAIRMVRNRFASRQQRPEDTAGPSPRDTSGETRTSRLADGLRSLRGGLASIGQQARQRVAGRARRLRSRSIHRGLRRGGGMGGSFLKTEGDVLRSNVPDIDVSREDIFRLLFDEHSALYVAPTAIPAPALPTTTTPTASQDDYCVLPDMGDLLAERKQQELGAAASANGSSGSNGAASPEWSVGPFGEAAASSASAAPGASRKEVLQLWYHALQNRLDVSSMSADELRTLVHEGVPAQFRVKLWSHLLGLSELRSTFRSQYFAGLLARTSDGETDSMRQVDLDVERTMPNFLDTEHRTALRNVLIAYAFHNEDIGYCQSMNLLVAVLLVVGFDEETAFWALAALLERYCKNYHAHRLEGFLVDVEVGERIVTEFLPAVEQQLRRLSLPLLWLAVDPLLCLFAKTLPLKAVVRVWDLLVVEGPRAVFAVLLALLEVHACTFMVPPEELQHPEASTRAIQSFMTRQVQLAALDDGRSILRKADFFLHEAEGQDKQRLTEEYVSQLRSEEQERRRERDLRNSSHSSSASASRAPPTETPSHPLPVSSSDPSIDAPPPLTLEPLDASAASSPAPSVPRGGNDNDRQPTDEAELPSSPGPLGESVVSVRTSFSNNTQIHLSVHEEREAVAYDRSKGVRVREEQVVGAAMPVTQAAAAAAAATGTQDEDARAVQRPSTDLAMPELSRRSTEPPSSLPLPVCSRSSLVIDQISPRSLRDSLLASFIGGHTDPLPADSHSNTDGSGSASKGGGASPHSWTSSKTSPVFSPHSAHRGSLGRFGSPPAQQRQQHMPQHQIARPLSEELSRLRYACGGEAAAPRSSTSAQDSPGWMTTTRKAMTAEESSPKANHNSPPNSPLIRSRPQAKAARSKLPSTFPSHAPFAFQDAPLVASMGSERTAGGFALGPREGGAPVGGLLRPPHVQHTHSHSHSHRSKGRMRSSSGRWGSVGLGSGAMSSTSDLGDHPSGGSTTTATVTGVDGVAGGLHDGEIGSVDDQWFEESDEEMTMQERVASLMRERQMHWERERERGSGRPPSPAPWRS</sequence>
<dbReference type="PANTHER" id="PTHR47219:SF20">
    <property type="entry name" value="TBC1 DOMAIN FAMILY MEMBER 2B"/>
    <property type="match status" value="1"/>
</dbReference>
<name>A0A0G4FK25_VITBC</name>
<dbReference type="Gene3D" id="1.10.472.80">
    <property type="entry name" value="Ypt/Rab-GAP domain of gyp1p, domain 3"/>
    <property type="match status" value="1"/>
</dbReference>
<dbReference type="AlphaFoldDB" id="A0A0G4FK25"/>
<dbReference type="PROSITE" id="PS50086">
    <property type="entry name" value="TBC_RABGAP"/>
    <property type="match status" value="1"/>
</dbReference>
<feature type="compositionally biased region" description="Low complexity" evidence="1">
    <location>
        <begin position="989"/>
        <end position="1002"/>
    </location>
</feature>
<dbReference type="InterPro" id="IPR035969">
    <property type="entry name" value="Rab-GAP_TBC_sf"/>
</dbReference>
<dbReference type="FunFam" id="1.10.8.270:FF:000016">
    <property type="entry name" value="TBC1 domain family member 2A"/>
    <property type="match status" value="1"/>
</dbReference>
<keyword evidence="4" id="KW-1185">Reference proteome</keyword>
<organism evidence="3 4">
    <name type="scientific">Vitrella brassicaformis (strain CCMP3155)</name>
    <dbReference type="NCBI Taxonomy" id="1169540"/>
    <lineage>
        <taxon>Eukaryota</taxon>
        <taxon>Sar</taxon>
        <taxon>Alveolata</taxon>
        <taxon>Colpodellida</taxon>
        <taxon>Vitrellaceae</taxon>
        <taxon>Vitrella</taxon>
    </lineage>
</organism>
<feature type="region of interest" description="Disordered" evidence="1">
    <location>
        <begin position="931"/>
        <end position="1003"/>
    </location>
</feature>
<feature type="region of interest" description="Disordered" evidence="1">
    <location>
        <begin position="865"/>
        <end position="908"/>
    </location>
</feature>
<gene>
    <name evidence="3" type="ORF">Vbra_15646</name>
</gene>
<feature type="compositionally biased region" description="Acidic residues" evidence="1">
    <location>
        <begin position="1202"/>
        <end position="1212"/>
    </location>
</feature>
<dbReference type="PANTHER" id="PTHR47219">
    <property type="entry name" value="RAB GTPASE-ACTIVATING PROTEIN 1-LIKE"/>
    <property type="match status" value="1"/>
</dbReference>
<feature type="region of interest" description="Disordered" evidence="1">
    <location>
        <begin position="374"/>
        <end position="393"/>
    </location>
</feature>
<dbReference type="SMART" id="SM00164">
    <property type="entry name" value="TBC"/>
    <property type="match status" value="1"/>
</dbReference>
<dbReference type="InParanoid" id="A0A0G4FK25"/>
<feature type="compositionally biased region" description="Basic and acidic residues" evidence="1">
    <location>
        <begin position="717"/>
        <end position="731"/>
    </location>
</feature>
<dbReference type="GO" id="GO:0031267">
    <property type="term" value="F:small GTPase binding"/>
    <property type="evidence" value="ECO:0007669"/>
    <property type="project" value="TreeGrafter"/>
</dbReference>
<dbReference type="InterPro" id="IPR050302">
    <property type="entry name" value="Rab_GAP_TBC_domain"/>
</dbReference>
<feature type="compositionally biased region" description="Low complexity" evidence="1">
    <location>
        <begin position="197"/>
        <end position="217"/>
    </location>
</feature>
<evidence type="ECO:0000256" key="1">
    <source>
        <dbReference type="SAM" id="MobiDB-lite"/>
    </source>
</evidence>
<protein>
    <recommendedName>
        <fullName evidence="2">Rab-GAP TBC domain-containing protein</fullName>
    </recommendedName>
</protein>
<feature type="compositionally biased region" description="Low complexity" evidence="1">
    <location>
        <begin position="732"/>
        <end position="743"/>
    </location>
</feature>
<feature type="compositionally biased region" description="Polar residues" evidence="1">
    <location>
        <begin position="1"/>
        <end position="10"/>
    </location>
</feature>
<feature type="region of interest" description="Disordered" evidence="1">
    <location>
        <begin position="1106"/>
        <end position="1247"/>
    </location>
</feature>
<dbReference type="OrthoDB" id="294251at2759"/>
<evidence type="ECO:0000259" key="2">
    <source>
        <dbReference type="PROSITE" id="PS50086"/>
    </source>
</evidence>
<proteinExistence type="predicted"/>
<feature type="compositionally biased region" description="Low complexity" evidence="1">
    <location>
        <begin position="1172"/>
        <end position="1185"/>
    </location>
</feature>